<dbReference type="AlphaFoldDB" id="A0A158IC26"/>
<sequence length="321" mass="36142">MIAHLLLLGAGFTQNWGGWLASELADDLIGRLADDRETCQRLIANPNFEDVLGDLQRDWLQQRRPEHRTRLDALERAIKASFDDMNRVLAAHPGLEFQGNGPNFVERGVGTFLARFDAIFTLNQDLLLELFYTGDVRVGVQYPGMRVPPAFWGSRPDEKIAAEWQPRPEDEYRVEQQGQPVFKLHGSANWRSEGGADLLVMGAQKVDAIAGSALLTRYATEFRERLRERGARLMTVGYGFGDEHINQEIAEAAQADETFGLFVVGPGGRKTLRPRNDMGQIPQPQRPIEDVRYIGGSTRSLRTTFTNDELERAKLLRFFGA</sequence>
<dbReference type="Proteomes" id="UP000054740">
    <property type="component" value="Unassembled WGS sequence"/>
</dbReference>
<dbReference type="EMBL" id="FCNY02000011">
    <property type="protein sequence ID" value="SAL53809.1"/>
    <property type="molecule type" value="Genomic_DNA"/>
</dbReference>
<organism evidence="1 2">
    <name type="scientific">Caballeronia cordobensis</name>
    <name type="common">Burkholderia cordobensis</name>
    <dbReference type="NCBI Taxonomy" id="1353886"/>
    <lineage>
        <taxon>Bacteria</taxon>
        <taxon>Pseudomonadati</taxon>
        <taxon>Pseudomonadota</taxon>
        <taxon>Betaproteobacteria</taxon>
        <taxon>Burkholderiales</taxon>
        <taxon>Burkholderiaceae</taxon>
        <taxon>Caballeronia</taxon>
    </lineage>
</organism>
<evidence type="ECO:0000313" key="1">
    <source>
        <dbReference type="EMBL" id="SAL53809.1"/>
    </source>
</evidence>
<proteinExistence type="predicted"/>
<evidence type="ECO:0000313" key="2">
    <source>
        <dbReference type="Proteomes" id="UP000054740"/>
    </source>
</evidence>
<keyword evidence="2" id="KW-1185">Reference proteome</keyword>
<dbReference type="Pfam" id="PF13289">
    <property type="entry name" value="SIR2_2"/>
    <property type="match status" value="1"/>
</dbReference>
<reference evidence="2" key="1">
    <citation type="submission" date="2016-01" db="EMBL/GenBank/DDBJ databases">
        <authorList>
            <person name="Peeters C."/>
        </authorList>
    </citation>
    <scope>NUCLEOTIDE SEQUENCE [LARGE SCALE GENOMIC DNA]</scope>
</reference>
<accession>A0A158IC26</accession>
<dbReference type="RefSeq" id="WP_143281684.1">
    <property type="nucleotide sequence ID" value="NZ_FCNY02000011.1"/>
</dbReference>
<protein>
    <submittedName>
        <fullName evidence="1">Uncharacterized protein</fullName>
    </submittedName>
</protein>
<gene>
    <name evidence="1" type="ORF">AWB70_04522</name>
</gene>
<name>A0A158IC26_CABCO</name>